<accession>A0A318JHS3</accession>
<evidence type="ECO:0008006" key="3">
    <source>
        <dbReference type="Google" id="ProtNLM"/>
    </source>
</evidence>
<organism evidence="1 2">
    <name type="scientific">Undibacterium pigrum</name>
    <dbReference type="NCBI Taxonomy" id="401470"/>
    <lineage>
        <taxon>Bacteria</taxon>
        <taxon>Pseudomonadati</taxon>
        <taxon>Pseudomonadota</taxon>
        <taxon>Betaproteobacteria</taxon>
        <taxon>Burkholderiales</taxon>
        <taxon>Oxalobacteraceae</taxon>
        <taxon>Undibacterium</taxon>
    </lineage>
</organism>
<sequence>MKKTILVLLVAGCTFIAFTLGYFKLQNTHYTQQLTSENITLKNELLGYTRFNDYLTEGKRQLLEQSKLVTAQIVRQEGVTRVIEKKFFGLSSGAIVAISYTAEYSFGYDMRPENYTLVKTSSGIEIKLHRPILLVSPSARDLNYRILSSGMFTDPKSAVIQLYQGIEKEMQINAEKLRADEAVLALCEKKLVLFVHHFLMKQPGVKMVPNISVNYVD</sequence>
<dbReference type="RefSeq" id="WP_110253382.1">
    <property type="nucleotide sequence ID" value="NZ_QJKB01000001.1"/>
</dbReference>
<name>A0A318JHS3_9BURK</name>
<dbReference type="Proteomes" id="UP000247792">
    <property type="component" value="Unassembled WGS sequence"/>
</dbReference>
<proteinExistence type="predicted"/>
<keyword evidence="2" id="KW-1185">Reference proteome</keyword>
<comment type="caution">
    <text evidence="1">The sequence shown here is derived from an EMBL/GenBank/DDBJ whole genome shotgun (WGS) entry which is preliminary data.</text>
</comment>
<dbReference type="EMBL" id="QJKB01000001">
    <property type="protein sequence ID" value="PXX46949.1"/>
    <property type="molecule type" value="Genomic_DNA"/>
</dbReference>
<evidence type="ECO:0000313" key="2">
    <source>
        <dbReference type="Proteomes" id="UP000247792"/>
    </source>
</evidence>
<reference evidence="1 2" key="1">
    <citation type="submission" date="2018-05" db="EMBL/GenBank/DDBJ databases">
        <title>Genomic Encyclopedia of Type Strains, Phase IV (KMG-IV): sequencing the most valuable type-strain genomes for metagenomic binning, comparative biology and taxonomic classification.</title>
        <authorList>
            <person name="Goeker M."/>
        </authorList>
    </citation>
    <scope>NUCLEOTIDE SEQUENCE [LARGE SCALE GENOMIC DNA]</scope>
    <source>
        <strain evidence="1 2">DSM 19792</strain>
    </source>
</reference>
<dbReference type="AlphaFoldDB" id="A0A318JHS3"/>
<dbReference type="OrthoDB" id="8821239at2"/>
<gene>
    <name evidence="1" type="ORF">DFR42_101525</name>
</gene>
<evidence type="ECO:0000313" key="1">
    <source>
        <dbReference type="EMBL" id="PXX46949.1"/>
    </source>
</evidence>
<protein>
    <recommendedName>
        <fullName evidence="3">DUF4230 domain-containing protein</fullName>
    </recommendedName>
</protein>